<evidence type="ECO:0000256" key="3">
    <source>
        <dbReference type="ARBA" id="ARBA00022801"/>
    </source>
</evidence>
<gene>
    <name evidence="9" type="ORF">SNE40_000502</name>
</gene>
<dbReference type="PROSITE" id="PS51760">
    <property type="entry name" value="GH10_2"/>
    <property type="match status" value="1"/>
</dbReference>
<dbReference type="GO" id="GO:0000272">
    <property type="term" value="P:polysaccharide catabolic process"/>
    <property type="evidence" value="ECO:0007669"/>
    <property type="project" value="UniProtKB-KW"/>
</dbReference>
<dbReference type="Gene3D" id="3.20.20.80">
    <property type="entry name" value="Glycosidases"/>
    <property type="match status" value="1"/>
</dbReference>
<dbReference type="InterPro" id="IPR008979">
    <property type="entry name" value="Galactose-bd-like_sf"/>
</dbReference>
<dbReference type="SMART" id="SM00633">
    <property type="entry name" value="Glyco_10"/>
    <property type="match status" value="1"/>
</dbReference>
<dbReference type="InterPro" id="IPR003305">
    <property type="entry name" value="CenC_carb-bd"/>
</dbReference>
<evidence type="ECO:0000313" key="9">
    <source>
        <dbReference type="EMBL" id="KAK6194980.1"/>
    </source>
</evidence>
<comment type="caution">
    <text evidence="9">The sequence shown here is derived from an EMBL/GenBank/DDBJ whole genome shotgun (WGS) entry which is preliminary data.</text>
</comment>
<evidence type="ECO:0000256" key="4">
    <source>
        <dbReference type="ARBA" id="ARBA00023277"/>
    </source>
</evidence>
<protein>
    <recommendedName>
        <fullName evidence="8">GH10 domain-containing protein</fullName>
    </recommendedName>
</protein>
<dbReference type="Proteomes" id="UP001347796">
    <property type="component" value="Unassembled WGS sequence"/>
</dbReference>
<dbReference type="InterPro" id="IPR044846">
    <property type="entry name" value="GH10"/>
</dbReference>
<evidence type="ECO:0000313" key="10">
    <source>
        <dbReference type="Proteomes" id="UP001347796"/>
    </source>
</evidence>
<feature type="active site" description="Nucleophile" evidence="7">
    <location>
        <position position="425"/>
    </location>
</feature>
<keyword evidence="6" id="KW-0624">Polysaccharide degradation</keyword>
<dbReference type="PANTHER" id="PTHR31490">
    <property type="entry name" value="GLYCOSYL HYDROLASE"/>
    <property type="match status" value="1"/>
</dbReference>
<proteinExistence type="inferred from homology"/>
<evidence type="ECO:0000256" key="7">
    <source>
        <dbReference type="PROSITE-ProRule" id="PRU10061"/>
    </source>
</evidence>
<dbReference type="AlphaFoldDB" id="A0AAN8QA26"/>
<dbReference type="SUPFAM" id="SSF49785">
    <property type="entry name" value="Galactose-binding domain-like"/>
    <property type="match status" value="1"/>
</dbReference>
<reference evidence="9 10" key="1">
    <citation type="submission" date="2024-01" db="EMBL/GenBank/DDBJ databases">
        <title>The genome of the rayed Mediterranean limpet Patella caerulea (Linnaeus, 1758).</title>
        <authorList>
            <person name="Anh-Thu Weber A."/>
            <person name="Halstead-Nussloch G."/>
        </authorList>
    </citation>
    <scope>NUCLEOTIDE SEQUENCE [LARGE SCALE GENOMIC DNA]</scope>
    <source>
        <strain evidence="9">AATW-2023a</strain>
        <tissue evidence="9">Whole specimen</tissue>
    </source>
</reference>
<dbReference type="SUPFAM" id="SSF51445">
    <property type="entry name" value="(Trans)glycosidases"/>
    <property type="match status" value="1"/>
</dbReference>
<name>A0AAN8QA26_PATCE</name>
<dbReference type="EMBL" id="JAZGQO010000001">
    <property type="protein sequence ID" value="KAK6194980.1"/>
    <property type="molecule type" value="Genomic_DNA"/>
</dbReference>
<evidence type="ECO:0000256" key="6">
    <source>
        <dbReference type="ARBA" id="ARBA00023326"/>
    </source>
</evidence>
<accession>A0AAN8QA26</accession>
<dbReference type="Gene3D" id="2.60.120.260">
    <property type="entry name" value="Galactose-binding domain-like"/>
    <property type="match status" value="1"/>
</dbReference>
<dbReference type="Pfam" id="PF02018">
    <property type="entry name" value="CBM_4_9"/>
    <property type="match status" value="1"/>
</dbReference>
<dbReference type="InterPro" id="IPR031158">
    <property type="entry name" value="GH10_AS"/>
</dbReference>
<dbReference type="InterPro" id="IPR017853">
    <property type="entry name" value="GH"/>
</dbReference>
<dbReference type="Pfam" id="PF00331">
    <property type="entry name" value="Glyco_hydro_10"/>
    <property type="match status" value="1"/>
</dbReference>
<feature type="domain" description="GH10" evidence="8">
    <location>
        <begin position="193"/>
        <end position="491"/>
    </location>
</feature>
<evidence type="ECO:0000256" key="5">
    <source>
        <dbReference type="ARBA" id="ARBA00023295"/>
    </source>
</evidence>
<evidence type="ECO:0000256" key="1">
    <source>
        <dbReference type="ARBA" id="ARBA00007495"/>
    </source>
</evidence>
<dbReference type="PROSITE" id="PS00591">
    <property type="entry name" value="GH10_1"/>
    <property type="match status" value="1"/>
</dbReference>
<keyword evidence="3" id="KW-0378">Hydrolase</keyword>
<evidence type="ECO:0000259" key="8">
    <source>
        <dbReference type="PROSITE" id="PS51760"/>
    </source>
</evidence>
<dbReference type="GO" id="GO:0031176">
    <property type="term" value="F:endo-1,4-beta-xylanase activity"/>
    <property type="evidence" value="ECO:0007669"/>
    <property type="project" value="UniProtKB-ARBA"/>
</dbReference>
<sequence length="563" mass="64037">MFLLLLVLPGLLADENLFTNPGFENTDGWICNSCKGSLVSDSHGGSHSYKVEQRKYNWGGISQEVFIQPGHNYYFKAYVKLLNTADGKQYHDIEGMLDIIDTAGNHKYDTFGKTGFVTAGDWFAVGGDYYVPHNTESIRYYLQIPEVGVNYLIDDAELTHIPYISNFISQTDDQIDHIRKANLSITLGGSNPSALEIDVQQTRSDFGWGSAVNVDYIHDSKHRNYQNFFYDIFEWGVLENALKWPNLEQTKGIFKPGNALAAIDAMRARGIKLRGQNMFWGGETHVPSWQKTLTPADLKLELEKHIIDMVTTFRGKLEQWDVNNENIHLHYYEDQLKDPKITQWLFEYAHRYDNNTELYLNDYSIVSGQYSTVAYQDQAMKFLAANIHVDGIGVQSHLGDAIDISVIKRRLDEIAKVGLPIWITELDINESNDLRKAEKYEEVMRLYFSHPAVKGVMFWGFWDGRHWRPAAALANGHDVTPNAAGKKVKELLKQTWRTEVHHSLAHGHTVNMRGFLGSYELKIRHDGKTIHTETFDLGKNGNHLRINLVGSGNSTNIGHVIIG</sequence>
<comment type="similarity">
    <text evidence="1">Belongs to the glycosyl hydrolase 10 (cellulase F) family.</text>
</comment>
<evidence type="ECO:0000256" key="2">
    <source>
        <dbReference type="ARBA" id="ARBA00022737"/>
    </source>
</evidence>
<keyword evidence="2" id="KW-0677">Repeat</keyword>
<keyword evidence="10" id="KW-1185">Reference proteome</keyword>
<keyword evidence="5" id="KW-0326">Glycosidase</keyword>
<organism evidence="9 10">
    <name type="scientific">Patella caerulea</name>
    <name type="common">Rayed Mediterranean limpet</name>
    <dbReference type="NCBI Taxonomy" id="87958"/>
    <lineage>
        <taxon>Eukaryota</taxon>
        <taxon>Metazoa</taxon>
        <taxon>Spiralia</taxon>
        <taxon>Lophotrochozoa</taxon>
        <taxon>Mollusca</taxon>
        <taxon>Gastropoda</taxon>
        <taxon>Patellogastropoda</taxon>
        <taxon>Patelloidea</taxon>
        <taxon>Patellidae</taxon>
        <taxon>Patella</taxon>
    </lineage>
</organism>
<dbReference type="InterPro" id="IPR001000">
    <property type="entry name" value="GH10_dom"/>
</dbReference>
<dbReference type="PANTHER" id="PTHR31490:SF1">
    <property type="entry name" value="ENDO-1,4-BETA-XYLANASE 1"/>
    <property type="match status" value="1"/>
</dbReference>
<dbReference type="PRINTS" id="PR00134">
    <property type="entry name" value="GLHYDRLASE10"/>
</dbReference>
<keyword evidence="4" id="KW-0119">Carbohydrate metabolism</keyword>